<organism evidence="2 3">
    <name type="scientific">Bacillus yapensis</name>
    <dbReference type="NCBI Taxonomy" id="2492960"/>
    <lineage>
        <taxon>Bacteria</taxon>
        <taxon>Bacillati</taxon>
        <taxon>Bacillota</taxon>
        <taxon>Bacilli</taxon>
        <taxon>Bacillales</taxon>
        <taxon>Bacillaceae</taxon>
        <taxon>Bacillus</taxon>
    </lineage>
</organism>
<dbReference type="Pfam" id="PF01381">
    <property type="entry name" value="HTH_3"/>
    <property type="match status" value="1"/>
</dbReference>
<evidence type="ECO:0000313" key="3">
    <source>
        <dbReference type="Proteomes" id="UP000271374"/>
    </source>
</evidence>
<protein>
    <submittedName>
        <fullName evidence="2">XRE family transcriptional regulator</fullName>
    </submittedName>
</protein>
<dbReference type="AlphaFoldDB" id="A0A431VSV2"/>
<dbReference type="InterPro" id="IPR010982">
    <property type="entry name" value="Lambda_DNA-bd_dom_sf"/>
</dbReference>
<keyword evidence="3" id="KW-1185">Reference proteome</keyword>
<dbReference type="PROSITE" id="PS50943">
    <property type="entry name" value="HTH_CROC1"/>
    <property type="match status" value="1"/>
</dbReference>
<dbReference type="Gene3D" id="1.10.260.40">
    <property type="entry name" value="lambda repressor-like DNA-binding domains"/>
    <property type="match status" value="1"/>
</dbReference>
<dbReference type="Proteomes" id="UP000271374">
    <property type="component" value="Unassembled WGS sequence"/>
</dbReference>
<accession>A0A431VSV2</accession>
<proteinExistence type="predicted"/>
<dbReference type="InterPro" id="IPR001387">
    <property type="entry name" value="Cro/C1-type_HTH"/>
</dbReference>
<evidence type="ECO:0000313" key="2">
    <source>
        <dbReference type="EMBL" id="RTR26285.1"/>
    </source>
</evidence>
<dbReference type="RefSeq" id="WP_126410852.1">
    <property type="nucleotide sequence ID" value="NZ_RXNT01000025.1"/>
</dbReference>
<feature type="domain" description="HTH cro/C1-type" evidence="1">
    <location>
        <begin position="13"/>
        <end position="73"/>
    </location>
</feature>
<reference evidence="2 3" key="1">
    <citation type="submission" date="2018-12" db="EMBL/GenBank/DDBJ databases">
        <title>Bacillus yapensis draft genome sequence.</title>
        <authorList>
            <person name="Yu L."/>
            <person name="Xu X."/>
            <person name="Tang X."/>
        </authorList>
    </citation>
    <scope>NUCLEOTIDE SEQUENCE [LARGE SCALE GENOMIC DNA]</scope>
    <source>
        <strain evidence="2 3">XXST-01</strain>
    </source>
</reference>
<dbReference type="EMBL" id="RXNT01000025">
    <property type="protein sequence ID" value="RTR26285.1"/>
    <property type="molecule type" value="Genomic_DNA"/>
</dbReference>
<comment type="caution">
    <text evidence="2">The sequence shown here is derived from an EMBL/GenBank/DDBJ whole genome shotgun (WGS) entry which is preliminary data.</text>
</comment>
<evidence type="ECO:0000259" key="1">
    <source>
        <dbReference type="PROSITE" id="PS50943"/>
    </source>
</evidence>
<dbReference type="CDD" id="cd00093">
    <property type="entry name" value="HTH_XRE"/>
    <property type="match status" value="1"/>
</dbReference>
<dbReference type="SMART" id="SM00530">
    <property type="entry name" value="HTH_XRE"/>
    <property type="match status" value="1"/>
</dbReference>
<gene>
    <name evidence="2" type="ORF">EKG37_21685</name>
</gene>
<dbReference type="GO" id="GO:0003677">
    <property type="term" value="F:DNA binding"/>
    <property type="evidence" value="ECO:0007669"/>
    <property type="project" value="InterPro"/>
</dbReference>
<sequence>MENETTFDLGSLMKNEREARGWSFAKFSDETEKYGHRLSESYLYRLESGKKKNPTTQSLKVIMQTLNLSLDEVLKCLGMDAFLDKENMQTVELNEFVFPEDLFRFNVVRRTDNGKETITNAQKSLLRELIDDWYSITEHADPTRFNDTFEKYCLRLGELLEKERNLIEIKKEDLQMTFNVDVMLNKYGMSKNDIQSELKKLNIVALYNSKSSSIPLNLMGDTWMTNKEDNEIVIIDKISEIANSYITD</sequence>
<dbReference type="OrthoDB" id="2679499at2"/>
<name>A0A431VSV2_9BACI</name>
<dbReference type="SUPFAM" id="SSF47413">
    <property type="entry name" value="lambda repressor-like DNA-binding domains"/>
    <property type="match status" value="1"/>
</dbReference>